<keyword evidence="8" id="KW-1133">Transmembrane helix</keyword>
<feature type="region of interest" description="Disordered" evidence="12">
    <location>
        <begin position="1086"/>
        <end position="1105"/>
    </location>
</feature>
<evidence type="ECO:0000256" key="4">
    <source>
        <dbReference type="ARBA" id="ARBA00022614"/>
    </source>
</evidence>
<evidence type="ECO:0000256" key="7">
    <source>
        <dbReference type="ARBA" id="ARBA00022737"/>
    </source>
</evidence>
<evidence type="ECO:0000256" key="8">
    <source>
        <dbReference type="ARBA" id="ARBA00022989"/>
    </source>
</evidence>
<dbReference type="InterPro" id="IPR032675">
    <property type="entry name" value="LRR_dom_sf"/>
</dbReference>
<evidence type="ECO:0000256" key="9">
    <source>
        <dbReference type="ARBA" id="ARBA00023136"/>
    </source>
</evidence>
<dbReference type="PANTHER" id="PTHR48063:SF96">
    <property type="entry name" value="LEUCINE-RICH REPEAT-CONTAINING N-TERMINAL PLANT-TYPE DOMAIN-CONTAINING PROTEIN"/>
    <property type="match status" value="1"/>
</dbReference>
<accession>A0A5N6PDW6</accession>
<dbReference type="EMBL" id="SZYD01000005">
    <property type="protein sequence ID" value="KAD6120340.1"/>
    <property type="molecule type" value="Genomic_DNA"/>
</dbReference>
<reference evidence="13 14" key="1">
    <citation type="submission" date="2019-05" db="EMBL/GenBank/DDBJ databases">
        <title>Mikania micrantha, genome provides insights into the molecular mechanism of rapid growth.</title>
        <authorList>
            <person name="Liu B."/>
        </authorList>
    </citation>
    <scope>NUCLEOTIDE SEQUENCE [LARGE SCALE GENOMIC DNA]</scope>
    <source>
        <strain evidence="13">NLD-2019</strain>
        <tissue evidence="13">Leaf</tissue>
    </source>
</reference>
<dbReference type="SUPFAM" id="SSF52058">
    <property type="entry name" value="L domain-like"/>
    <property type="match status" value="2"/>
</dbReference>
<dbReference type="OrthoDB" id="1394818at2759"/>
<keyword evidence="9" id="KW-0472">Membrane</keyword>
<keyword evidence="11" id="KW-0325">Glycoprotein</keyword>
<protein>
    <submittedName>
        <fullName evidence="13">Uncharacterized protein</fullName>
    </submittedName>
</protein>
<evidence type="ECO:0000256" key="10">
    <source>
        <dbReference type="ARBA" id="ARBA00023170"/>
    </source>
</evidence>
<keyword evidence="7" id="KW-0677">Repeat</keyword>
<evidence type="ECO:0000256" key="6">
    <source>
        <dbReference type="ARBA" id="ARBA00022729"/>
    </source>
</evidence>
<evidence type="ECO:0000256" key="1">
    <source>
        <dbReference type="ARBA" id="ARBA00004251"/>
    </source>
</evidence>
<evidence type="ECO:0000256" key="3">
    <source>
        <dbReference type="ARBA" id="ARBA00022475"/>
    </source>
</evidence>
<dbReference type="InterPro" id="IPR003591">
    <property type="entry name" value="Leu-rich_rpt_typical-subtyp"/>
</dbReference>
<dbReference type="PROSITE" id="PS51450">
    <property type="entry name" value="LRR"/>
    <property type="match status" value="1"/>
</dbReference>
<dbReference type="InterPro" id="IPR001611">
    <property type="entry name" value="Leu-rich_rpt"/>
</dbReference>
<keyword evidence="3" id="KW-1003">Cell membrane</keyword>
<dbReference type="Pfam" id="PF01161">
    <property type="entry name" value="PBP"/>
    <property type="match status" value="1"/>
</dbReference>
<dbReference type="FunFam" id="3.80.10.10:FF:000041">
    <property type="entry name" value="LRR receptor-like serine/threonine-protein kinase ERECTA"/>
    <property type="match status" value="2"/>
</dbReference>
<evidence type="ECO:0000256" key="12">
    <source>
        <dbReference type="SAM" id="MobiDB-lite"/>
    </source>
</evidence>
<dbReference type="GO" id="GO:0051707">
    <property type="term" value="P:response to other organism"/>
    <property type="evidence" value="ECO:0007669"/>
    <property type="project" value="UniProtKB-ARBA"/>
</dbReference>
<dbReference type="Proteomes" id="UP000326396">
    <property type="component" value="Linkage Group LG13"/>
</dbReference>
<dbReference type="NCBIfam" id="TIGR00481">
    <property type="entry name" value="YbhB/YbcL family Raf kinase inhibitor-like protein"/>
    <property type="match status" value="1"/>
</dbReference>
<sequence length="1280" mass="140706">MGVSCDKTGQVIGLDLSNETISGEINDSSVLFDLKNLESLNLAGNNFSFTPIPSRFGSFASLLNLNLSNSGFSGQIPGELSQLTRLETLDLSSLFSFGTRSLKLENPNLTTLVQNFRKLKGLYLDNVNISSQSSDWGQSLSSFLPNLEVLSLSNCQLSGPFDDSLQKLQSLSVIRLALNNLSAQVPEFFANFKNLTVMKLGSCNLMGTFPNKVLQLQKLQILDLAANKNLYGSLPDFPVGGSLTSLELSNTNFSGVIPESIGNLQNLSRIDLPSSNFGGGIPKSLQNLTQLGYIDLSSNNFIGQIPSFQMCKKLAHVDLSRNSLSGTVPSAHFRDLENLVSIILNFNGFNGSIPSSLFTLHKLRQIQLSNNNFGGLLPNFINPSLLSLDTLDLSGNKLEGEVPRSIFELPKLSILLLSSNNLSGTIRTTYFQDHLSNLTTLDLSFNNLSIITSENITLVNNLPKFSTLKLASCNLSKFPNLRNQLRLVTLDLSSNKIEGSIPTWIWEVGNGTLSFMNLSHNYLTSLEEPYSFPDLYVLDLHSNNLSGVIPAPPKNATFIDYSNNLFNSSLPKSIGENLKYAIFFSISNNALSGVIPQTVCNASYLKALDLSNNRLSGRIPQCLIEFSGNLGVLNLGNNSLSGQIKGTFPSNCGLNTLDLHENHLEGKIPESLVNCTKLEVLNLGKNNISDTYPCFLSKNTNLRVLVLRSNRLNGSVVCSQTQHNNWSKLQIVDMASNNLNGEIPQMCFSQWSAMVNDENGDPPEKKHLSFTVLQLSNFYYQDAVTVTVKGLELELVKILTLFTSIDISNNQFSGEIPRTIGQLKALYVLNISNNFFTGSIPPSMGNLIQLESLDMSSNRLTGEIPYALTNLSFLAVFNLSYNQLSGRIPIVKQFSTFEYNSYLGNKELCGLPLNQRCADLNIPKTKDTPTFQESKNSYDWEVIFTGVGFGAGAAVVTGSIMFSKKGRQIWDEYTNKLVMIICLVLGIQYASCGLFEEDEDDEKETVDTDENSDESEFASEVDHSKGRYCVFCTKLDFSRKQAIHDAKCTCFDQTKLLFTSPSTSSSEAESPFTKLFTSSGIDHEGRLPRKYTSDGQGTKKDISPPLEWYNVPEGTKTLALVVEDIDAPDPEGPLVPWTVWVVVNIPPTLKGLPEGFSHSGKEATAIIKEGNNDFKLPGWRAPKLPSPGHRFQFKLYALVDEIDDLGNKVTKDKLVEAIQGHVIGEAVLIARGEKAAASWLLLLLADTEKKRFQDQAVIKSCAIQKVSGATVEKTYQSVID</sequence>
<dbReference type="GO" id="GO:0005886">
    <property type="term" value="C:plasma membrane"/>
    <property type="evidence" value="ECO:0007669"/>
    <property type="project" value="UniProtKB-SubCell"/>
</dbReference>
<dbReference type="FunFam" id="3.80.10.10:FF:000213">
    <property type="entry name" value="Tyrosine-sulfated glycopeptide receptor 1"/>
    <property type="match status" value="1"/>
</dbReference>
<dbReference type="PRINTS" id="PR00019">
    <property type="entry name" value="LEURICHRPT"/>
</dbReference>
<keyword evidence="4" id="KW-0433">Leucine-rich repeat</keyword>
<dbReference type="SMART" id="SM00369">
    <property type="entry name" value="LRR_TYP"/>
    <property type="match status" value="7"/>
</dbReference>
<dbReference type="Pfam" id="PF13855">
    <property type="entry name" value="LRR_8"/>
    <property type="match status" value="2"/>
</dbReference>
<comment type="subcellular location">
    <subcellularLocation>
        <location evidence="1">Cell membrane</location>
        <topology evidence="1">Single-pass type I membrane protein</topology>
    </subcellularLocation>
</comment>
<dbReference type="InterPro" id="IPR036610">
    <property type="entry name" value="PEBP-like_sf"/>
</dbReference>
<evidence type="ECO:0000256" key="11">
    <source>
        <dbReference type="ARBA" id="ARBA00023180"/>
    </source>
</evidence>
<dbReference type="InterPro" id="IPR046956">
    <property type="entry name" value="RLP23-like"/>
</dbReference>
<keyword evidence="5" id="KW-0812">Transmembrane</keyword>
<dbReference type="SUPFAM" id="SSF49777">
    <property type="entry name" value="PEBP-like"/>
    <property type="match status" value="1"/>
</dbReference>
<dbReference type="SUPFAM" id="SSF52047">
    <property type="entry name" value="RNI-like"/>
    <property type="match status" value="1"/>
</dbReference>
<organism evidence="13 14">
    <name type="scientific">Mikania micrantha</name>
    <name type="common">bitter vine</name>
    <dbReference type="NCBI Taxonomy" id="192012"/>
    <lineage>
        <taxon>Eukaryota</taxon>
        <taxon>Viridiplantae</taxon>
        <taxon>Streptophyta</taxon>
        <taxon>Embryophyta</taxon>
        <taxon>Tracheophyta</taxon>
        <taxon>Spermatophyta</taxon>
        <taxon>Magnoliopsida</taxon>
        <taxon>eudicotyledons</taxon>
        <taxon>Gunneridae</taxon>
        <taxon>Pentapetalae</taxon>
        <taxon>asterids</taxon>
        <taxon>campanulids</taxon>
        <taxon>Asterales</taxon>
        <taxon>Asteraceae</taxon>
        <taxon>Asteroideae</taxon>
        <taxon>Heliantheae alliance</taxon>
        <taxon>Eupatorieae</taxon>
        <taxon>Mikania</taxon>
    </lineage>
</organism>
<keyword evidence="6" id="KW-0732">Signal</keyword>
<evidence type="ECO:0000256" key="2">
    <source>
        <dbReference type="ARBA" id="ARBA00009592"/>
    </source>
</evidence>
<dbReference type="InterPro" id="IPR008914">
    <property type="entry name" value="PEBP"/>
</dbReference>
<dbReference type="AlphaFoldDB" id="A0A5N6PDW6"/>
<gene>
    <name evidence="13" type="ORF">E3N88_11611</name>
</gene>
<evidence type="ECO:0000313" key="13">
    <source>
        <dbReference type="EMBL" id="KAD6120340.1"/>
    </source>
</evidence>
<evidence type="ECO:0000313" key="14">
    <source>
        <dbReference type="Proteomes" id="UP000326396"/>
    </source>
</evidence>
<feature type="region of interest" description="Disordered" evidence="12">
    <location>
        <begin position="1000"/>
        <end position="1019"/>
    </location>
</feature>
<name>A0A5N6PDW6_9ASTR</name>
<dbReference type="PANTHER" id="PTHR48063">
    <property type="entry name" value="LRR RECEPTOR-LIKE KINASE"/>
    <property type="match status" value="1"/>
</dbReference>
<comment type="caution">
    <text evidence="13">The sequence shown here is derived from an EMBL/GenBank/DDBJ whole genome shotgun (WGS) entry which is preliminary data.</text>
</comment>
<keyword evidence="14" id="KW-1185">Reference proteome</keyword>
<dbReference type="Pfam" id="PF00560">
    <property type="entry name" value="LRR_1"/>
    <property type="match status" value="8"/>
</dbReference>
<evidence type="ECO:0000256" key="5">
    <source>
        <dbReference type="ARBA" id="ARBA00022692"/>
    </source>
</evidence>
<dbReference type="CDD" id="cd00865">
    <property type="entry name" value="PEBP_bact_arch"/>
    <property type="match status" value="1"/>
</dbReference>
<dbReference type="Gene3D" id="3.80.10.10">
    <property type="entry name" value="Ribonuclease Inhibitor"/>
    <property type="match status" value="7"/>
</dbReference>
<dbReference type="InterPro" id="IPR005247">
    <property type="entry name" value="YbhB_YbcL/LppC-like"/>
</dbReference>
<proteinExistence type="inferred from homology"/>
<comment type="similarity">
    <text evidence="2">Belongs to the RLP family.</text>
</comment>
<dbReference type="Gene3D" id="3.90.280.10">
    <property type="entry name" value="PEBP-like"/>
    <property type="match status" value="1"/>
</dbReference>
<keyword evidence="10" id="KW-0675">Receptor</keyword>
<dbReference type="GO" id="GO:0006952">
    <property type="term" value="P:defense response"/>
    <property type="evidence" value="ECO:0007669"/>
    <property type="project" value="UniProtKB-ARBA"/>
</dbReference>